<protein>
    <submittedName>
        <fullName evidence="1">D-tagatose-1,6-bisphosphate aldolase subunit KbaY</fullName>
        <ecNumber evidence="1">4.1.2.40</ecNumber>
    </submittedName>
</protein>
<dbReference type="InterPro" id="IPR013785">
    <property type="entry name" value="Aldolase_TIM"/>
</dbReference>
<evidence type="ECO:0000313" key="2">
    <source>
        <dbReference type="Proteomes" id="UP000255248"/>
    </source>
</evidence>
<dbReference type="InterPro" id="IPR000771">
    <property type="entry name" value="FBA_II"/>
</dbReference>
<dbReference type="SUPFAM" id="SSF51569">
    <property type="entry name" value="Aldolase"/>
    <property type="match status" value="1"/>
</dbReference>
<dbReference type="EC" id="4.1.2.40" evidence="1"/>
<accession>A0A376DL99</accession>
<evidence type="ECO:0000313" key="1">
    <source>
        <dbReference type="EMBL" id="STC90764.1"/>
    </source>
</evidence>
<dbReference type="Gene3D" id="3.20.20.70">
    <property type="entry name" value="Aldolase class I"/>
    <property type="match status" value="1"/>
</dbReference>
<dbReference type="GO" id="GO:0005829">
    <property type="term" value="C:cytosol"/>
    <property type="evidence" value="ECO:0007669"/>
    <property type="project" value="TreeGrafter"/>
</dbReference>
<dbReference type="PANTHER" id="PTHR30304:SF0">
    <property type="entry name" value="D-TAGATOSE-1,6-BISPHOSPHATE ALDOLASE SUBUNIT GATY-RELATED"/>
    <property type="match status" value="1"/>
</dbReference>
<name>A0A376DL99_9GAMM</name>
<dbReference type="PANTHER" id="PTHR30304">
    <property type="entry name" value="D-TAGATOSE-1,6-BISPHOSPHATE ALDOLASE"/>
    <property type="match status" value="1"/>
</dbReference>
<dbReference type="GO" id="GO:0005975">
    <property type="term" value="P:carbohydrate metabolic process"/>
    <property type="evidence" value="ECO:0007669"/>
    <property type="project" value="InterPro"/>
</dbReference>
<keyword evidence="1" id="KW-0456">Lyase</keyword>
<dbReference type="Proteomes" id="UP000255248">
    <property type="component" value="Unassembled WGS sequence"/>
</dbReference>
<reference evidence="1 2" key="1">
    <citation type="submission" date="2018-06" db="EMBL/GenBank/DDBJ databases">
        <authorList>
            <consortium name="Pathogen Informatics"/>
            <person name="Doyle S."/>
        </authorList>
    </citation>
    <scope>NUCLEOTIDE SEQUENCE [LARGE SCALE GENOMIC DNA]</scope>
    <source>
        <strain evidence="1 2">NCTC12121</strain>
    </source>
</reference>
<dbReference type="GO" id="GO:0009025">
    <property type="term" value="F:tagatose-bisphosphate aldolase activity"/>
    <property type="evidence" value="ECO:0007669"/>
    <property type="project" value="UniProtKB-EC"/>
</dbReference>
<dbReference type="GO" id="GO:0008270">
    <property type="term" value="F:zinc ion binding"/>
    <property type="evidence" value="ECO:0007669"/>
    <property type="project" value="InterPro"/>
</dbReference>
<dbReference type="AlphaFoldDB" id="A0A376DL99"/>
<sequence>MATVVEVVRFCQRYGVSVEAELGRLGGQEDDVQLDAAASQLTDLEATAQFVTRSEPDSLAVASGSAHRLYRGMPHLDFTRLAAICQRGTIPQVREAIALVSSKVCMATECADTLKRYFKNPPEANALRQYMTVGKQTRREVIAEKIGLCGSAGRV</sequence>
<dbReference type="Pfam" id="PF01116">
    <property type="entry name" value="F_bP_aldolase"/>
    <property type="match status" value="1"/>
</dbReference>
<gene>
    <name evidence="1" type="primary">kbaY_2</name>
    <name evidence="1" type="ORF">NCTC12121_02758</name>
</gene>
<dbReference type="InterPro" id="IPR050246">
    <property type="entry name" value="Class_II_FBP_aldolase"/>
</dbReference>
<organism evidence="1 2">
    <name type="scientific">Edwardsiella hoshinae</name>
    <dbReference type="NCBI Taxonomy" id="93378"/>
    <lineage>
        <taxon>Bacteria</taxon>
        <taxon>Pseudomonadati</taxon>
        <taxon>Pseudomonadota</taxon>
        <taxon>Gammaproteobacteria</taxon>
        <taxon>Enterobacterales</taxon>
        <taxon>Hafniaceae</taxon>
        <taxon>Edwardsiella</taxon>
    </lineage>
</organism>
<dbReference type="EMBL" id="UFXZ01000001">
    <property type="protein sequence ID" value="STC90764.1"/>
    <property type="molecule type" value="Genomic_DNA"/>
</dbReference>
<dbReference type="PROSITE" id="PS00806">
    <property type="entry name" value="ALDOLASE_CLASS_II_2"/>
    <property type="match status" value="1"/>
</dbReference>
<proteinExistence type="predicted"/>